<feature type="compositionally biased region" description="Polar residues" evidence="1">
    <location>
        <begin position="80"/>
        <end position="97"/>
    </location>
</feature>
<dbReference type="PROSITE" id="PS51257">
    <property type="entry name" value="PROKAR_LIPOPROTEIN"/>
    <property type="match status" value="1"/>
</dbReference>
<reference evidence="3 4" key="1">
    <citation type="submission" date="2015-10" db="EMBL/GenBank/DDBJ databases">
        <title>Corynebacteirum lowii and Corynebacterium oculi species nova, derived from human clinical disease and and emended description of Corynebacterium mastiditis.</title>
        <authorList>
            <person name="Bernard K."/>
            <person name="Pacheco A.L."/>
            <person name="Mcdougall C."/>
            <person name="Burtx T."/>
            <person name="Weibe D."/>
            <person name="Tyler S."/>
            <person name="Olson A.B."/>
            <person name="Cnockaert M."/>
            <person name="Eguchi H."/>
            <person name="Kuwahara T."/>
            <person name="Nakayama-Imaohji H."/>
            <person name="Boudewijins M."/>
            <person name="Van Hoecke F."/>
            <person name="Bernier A.-M."/>
            <person name="Vandamme P."/>
        </authorList>
    </citation>
    <scope>NUCLEOTIDE SEQUENCE [LARGE SCALE GENOMIC DNA]</scope>
    <source>
        <strain evidence="3 4">NML 130210</strain>
    </source>
</reference>
<dbReference type="Proteomes" id="UP000050517">
    <property type="component" value="Unassembled WGS sequence"/>
</dbReference>
<feature type="chain" id="PRO_5006184433" description="Secreted protein" evidence="2">
    <location>
        <begin position="28"/>
        <end position="207"/>
    </location>
</feature>
<feature type="compositionally biased region" description="Basic and acidic residues" evidence="1">
    <location>
        <begin position="186"/>
        <end position="207"/>
    </location>
</feature>
<dbReference type="AlphaFoldDB" id="A0A0Q0U0Z9"/>
<organism evidence="3 4">
    <name type="scientific">Corynebacterium oculi</name>
    <dbReference type="NCBI Taxonomy" id="1544416"/>
    <lineage>
        <taxon>Bacteria</taxon>
        <taxon>Bacillati</taxon>
        <taxon>Actinomycetota</taxon>
        <taxon>Actinomycetes</taxon>
        <taxon>Mycobacteriales</taxon>
        <taxon>Corynebacteriaceae</taxon>
        <taxon>Corynebacterium</taxon>
    </lineage>
</organism>
<feature type="compositionally biased region" description="Low complexity" evidence="1">
    <location>
        <begin position="107"/>
        <end position="117"/>
    </location>
</feature>
<dbReference type="PATRIC" id="fig|1544416.3.peg.512"/>
<sequence length="207" mass="21486">MSTEPKNLNRAVLTLGVCSLITLSACASEGKEESQDTPSAAPTSTVKVTASATGTNAAEDLDKTAGDMASRISEERDHTGQQTEPRATGGDNSQAPSTPVAKQDTDAQAQPGAAPAYPQQPAPTPANQRQPIPTAPAQPASIDPNDVPLECIHIPARDGDTPPVFPESCPTTILADLDDPNGFEASARDRNMTAEPTDHTDHTAPTQ</sequence>
<evidence type="ECO:0000256" key="1">
    <source>
        <dbReference type="SAM" id="MobiDB-lite"/>
    </source>
</evidence>
<evidence type="ECO:0008006" key="5">
    <source>
        <dbReference type="Google" id="ProtNLM"/>
    </source>
</evidence>
<evidence type="ECO:0000313" key="3">
    <source>
        <dbReference type="EMBL" id="KQB85369.1"/>
    </source>
</evidence>
<dbReference type="EMBL" id="LKST01000001">
    <property type="protein sequence ID" value="KQB85369.1"/>
    <property type="molecule type" value="Genomic_DNA"/>
</dbReference>
<keyword evidence="4" id="KW-1185">Reference proteome</keyword>
<protein>
    <recommendedName>
        <fullName evidence="5">Secreted protein</fullName>
    </recommendedName>
</protein>
<proteinExistence type="predicted"/>
<accession>A0A0Q0U0Z9</accession>
<evidence type="ECO:0000313" key="4">
    <source>
        <dbReference type="Proteomes" id="UP000050517"/>
    </source>
</evidence>
<gene>
    <name evidence="3" type="ORF">Cocul_00508</name>
</gene>
<name>A0A0Q0U0Z9_9CORY</name>
<comment type="caution">
    <text evidence="3">The sequence shown here is derived from an EMBL/GenBank/DDBJ whole genome shotgun (WGS) entry which is preliminary data.</text>
</comment>
<evidence type="ECO:0000256" key="2">
    <source>
        <dbReference type="SAM" id="SignalP"/>
    </source>
</evidence>
<feature type="compositionally biased region" description="Polar residues" evidence="1">
    <location>
        <begin position="36"/>
        <end position="56"/>
    </location>
</feature>
<feature type="region of interest" description="Disordered" evidence="1">
    <location>
        <begin position="27"/>
        <end position="207"/>
    </location>
</feature>
<keyword evidence="2" id="KW-0732">Signal</keyword>
<feature type="signal peptide" evidence="2">
    <location>
        <begin position="1"/>
        <end position="27"/>
    </location>
</feature>